<protein>
    <recommendedName>
        <fullName evidence="3">Elongation factor Ts, mitochondrial</fullName>
        <shortName evidence="3">EF-Ts</shortName>
        <shortName evidence="3">EF-TsMt</shortName>
    </recommendedName>
</protein>
<evidence type="ECO:0000256" key="3">
    <source>
        <dbReference type="HAMAP-Rule" id="MF_03135"/>
    </source>
</evidence>
<name>A0ABQ8F182_9FUNG</name>
<evidence type="ECO:0000256" key="2">
    <source>
        <dbReference type="ARBA" id="ARBA00022917"/>
    </source>
</evidence>
<comment type="function">
    <text evidence="3">Associates with the EF-Tu.GDP complex and induces the exchange of GDP to GTP. It remains bound to the aminoacyl-tRNA.EF-Tu.GTP complex up to the GTP hydrolysis stage on the ribosome.</text>
</comment>
<comment type="subcellular location">
    <subcellularLocation>
        <location evidence="3">Mitochondrion</location>
    </subcellularLocation>
</comment>
<dbReference type="EMBL" id="JAFCIX010000435">
    <property type="protein sequence ID" value="KAH6590252.1"/>
    <property type="molecule type" value="Genomic_DNA"/>
</dbReference>
<dbReference type="PANTHER" id="PTHR11741">
    <property type="entry name" value="ELONGATION FACTOR TS"/>
    <property type="match status" value="1"/>
</dbReference>
<dbReference type="HAMAP" id="MF_00050">
    <property type="entry name" value="EF_Ts"/>
    <property type="match status" value="1"/>
</dbReference>
<dbReference type="InterPro" id="IPR036402">
    <property type="entry name" value="EF-Ts_dimer_sf"/>
</dbReference>
<evidence type="ECO:0000256" key="1">
    <source>
        <dbReference type="ARBA" id="ARBA00022768"/>
    </source>
</evidence>
<accession>A0ABQ8F182</accession>
<feature type="domain" description="Translation elongation factor EFTs/EF1B dimerisation" evidence="4">
    <location>
        <begin position="143"/>
        <end position="237"/>
    </location>
</feature>
<dbReference type="Gene3D" id="3.30.479.20">
    <property type="entry name" value="Elongation factor Ts, dimerisation domain"/>
    <property type="match status" value="2"/>
</dbReference>
<dbReference type="Pfam" id="PF00889">
    <property type="entry name" value="EF_TS"/>
    <property type="match status" value="1"/>
</dbReference>
<dbReference type="InterPro" id="IPR018101">
    <property type="entry name" value="Transl_elong_Ts_CS"/>
</dbReference>
<dbReference type="SUPFAM" id="SSF54713">
    <property type="entry name" value="Elongation factor Ts (EF-Ts), dimerisation domain"/>
    <property type="match status" value="2"/>
</dbReference>
<dbReference type="PANTHER" id="PTHR11741:SF0">
    <property type="entry name" value="ELONGATION FACTOR TS, MITOCHONDRIAL"/>
    <property type="match status" value="1"/>
</dbReference>
<keyword evidence="3" id="KW-0496">Mitochondrion</keyword>
<evidence type="ECO:0000313" key="6">
    <source>
        <dbReference type="Proteomes" id="UP001648503"/>
    </source>
</evidence>
<keyword evidence="2 3" id="KW-0648">Protein biosynthesis</keyword>
<comment type="caution">
    <text evidence="5">The sequence shown here is derived from an EMBL/GenBank/DDBJ whole genome shotgun (WGS) entry which is preliminary data.</text>
</comment>
<dbReference type="InterPro" id="IPR001816">
    <property type="entry name" value="Transl_elong_EFTs/EF1B"/>
</dbReference>
<proteinExistence type="inferred from homology"/>
<dbReference type="InterPro" id="IPR014039">
    <property type="entry name" value="Transl_elong_EFTs/EF1B_dimer"/>
</dbReference>
<evidence type="ECO:0000313" key="5">
    <source>
        <dbReference type="EMBL" id="KAH6590252.1"/>
    </source>
</evidence>
<dbReference type="Proteomes" id="UP001648503">
    <property type="component" value="Unassembled WGS sequence"/>
</dbReference>
<dbReference type="PROSITE" id="PS01127">
    <property type="entry name" value="EF_TS_2"/>
    <property type="match status" value="1"/>
</dbReference>
<keyword evidence="1 3" id="KW-0251">Elongation factor</keyword>
<sequence>MKSKLLSLLTRSGLRSSPATARHYKYSVPVISTFSGPVSTIVGSSLRAHSIYACPAVPRKLNVVLISRLRKETQCTLSKAKNALTAIQAETHSGTDQEIYAAALEWLEKDMLENGAKKAAKVSDRVTAEGCVAVFSDALGRSAAIVEINSETDFVSKSELFCDLVQRVGQTIAQAPELQSTIDPLALLNKPLHTIDRSLALQATMHKKTAADVSTTMQTTFADTIFKLGENIQLRRALLALQPPPLSQPAANPLPANNANHELTQQRVFGIYAHAGADTLVAGLGKFAAIVALAPAEPQVTFNNVQASRIAEMAKKIAQHIVGFAPKAISCPAVVDGLLDSSEDQVTPDEALLTQDFLFGNGTVGQVLGSLSEEIGNQIIVQDFVRYACGEGIEKKQENFAEEVQRQANRS</sequence>
<keyword evidence="6" id="KW-1185">Reference proteome</keyword>
<organism evidence="5 6">
    <name type="scientific">Batrachochytrium salamandrivorans</name>
    <dbReference type="NCBI Taxonomy" id="1357716"/>
    <lineage>
        <taxon>Eukaryota</taxon>
        <taxon>Fungi</taxon>
        <taxon>Fungi incertae sedis</taxon>
        <taxon>Chytridiomycota</taxon>
        <taxon>Chytridiomycota incertae sedis</taxon>
        <taxon>Chytridiomycetes</taxon>
        <taxon>Rhizophydiales</taxon>
        <taxon>Rhizophydiales incertae sedis</taxon>
        <taxon>Batrachochytrium</taxon>
    </lineage>
</organism>
<dbReference type="Gene3D" id="1.10.8.10">
    <property type="entry name" value="DNA helicase RuvA subunit, C-terminal domain"/>
    <property type="match status" value="1"/>
</dbReference>
<gene>
    <name evidence="3" type="primary">TSF1</name>
    <name evidence="5" type="ORF">BASA50_009512</name>
</gene>
<comment type="similarity">
    <text evidence="3">Belongs to the EF-Ts family.</text>
</comment>
<reference evidence="5 6" key="1">
    <citation type="submission" date="2021-02" db="EMBL/GenBank/DDBJ databases">
        <title>Variation within the Batrachochytrium salamandrivorans European outbreak.</title>
        <authorList>
            <person name="Kelly M."/>
            <person name="Pasmans F."/>
            <person name="Shea T.P."/>
            <person name="Munoz J.F."/>
            <person name="Carranza S."/>
            <person name="Cuomo C.A."/>
            <person name="Martel A."/>
        </authorList>
    </citation>
    <scope>NUCLEOTIDE SEQUENCE [LARGE SCALE GENOMIC DNA]</scope>
    <source>
        <strain evidence="5 6">AMFP18/2</strain>
    </source>
</reference>
<evidence type="ECO:0000259" key="4">
    <source>
        <dbReference type="Pfam" id="PF00889"/>
    </source>
</evidence>